<feature type="compositionally biased region" description="Polar residues" evidence="6">
    <location>
        <begin position="88"/>
        <end position="116"/>
    </location>
</feature>
<evidence type="ECO:0000256" key="4">
    <source>
        <dbReference type="ARBA" id="ARBA00023204"/>
    </source>
</evidence>
<evidence type="ECO:0000256" key="5">
    <source>
        <dbReference type="ARBA" id="ARBA00023242"/>
    </source>
</evidence>
<dbReference type="EMBL" id="JANAWD010000062">
    <property type="protein sequence ID" value="KAJ3488638.1"/>
    <property type="molecule type" value="Genomic_DNA"/>
</dbReference>
<dbReference type="PANTHER" id="PTHR23240:SF6">
    <property type="entry name" value="DNA CROSS-LINK REPAIR 1A PROTEIN"/>
    <property type="match status" value="1"/>
</dbReference>
<organism evidence="9 10">
    <name type="scientific">Meripilus lineatus</name>
    <dbReference type="NCBI Taxonomy" id="2056292"/>
    <lineage>
        <taxon>Eukaryota</taxon>
        <taxon>Fungi</taxon>
        <taxon>Dikarya</taxon>
        <taxon>Basidiomycota</taxon>
        <taxon>Agaricomycotina</taxon>
        <taxon>Agaricomycetes</taxon>
        <taxon>Polyporales</taxon>
        <taxon>Meripilaceae</taxon>
        <taxon>Meripilus</taxon>
    </lineage>
</organism>
<dbReference type="GO" id="GO:0035312">
    <property type="term" value="F:5'-3' DNA exonuclease activity"/>
    <property type="evidence" value="ECO:0007669"/>
    <property type="project" value="TreeGrafter"/>
</dbReference>
<feature type="compositionally biased region" description="Polar residues" evidence="6">
    <location>
        <begin position="313"/>
        <end position="323"/>
    </location>
</feature>
<dbReference type="Pfam" id="PF07522">
    <property type="entry name" value="DRMBL"/>
    <property type="match status" value="1"/>
</dbReference>
<dbReference type="Proteomes" id="UP001212997">
    <property type="component" value="Unassembled WGS sequence"/>
</dbReference>
<gene>
    <name evidence="9" type="ORF">NLI96_g2694</name>
</gene>
<dbReference type="InterPro" id="IPR001279">
    <property type="entry name" value="Metallo-B-lactamas"/>
</dbReference>
<feature type="domain" description="Metallo-beta-lactamase" evidence="8">
    <location>
        <begin position="384"/>
        <end position="530"/>
    </location>
</feature>
<dbReference type="CDD" id="cd16273">
    <property type="entry name" value="SNM1A-1C-like_MBL-fold"/>
    <property type="match status" value="1"/>
</dbReference>
<dbReference type="GO" id="GO:0005634">
    <property type="term" value="C:nucleus"/>
    <property type="evidence" value="ECO:0007669"/>
    <property type="project" value="UniProtKB-SubCell"/>
</dbReference>
<sequence>MNRKRKQSSTQSVTLDKYFTKAGPSSLDKKPKLSSTKNPIKLPKKSSKARTDVIVIESDDDSASVNASHIVIESSSDIEILDGPPPTQKTRVTSKAPQRLSQGNSRAVLATQSPPRQESVASVNSAQYAHSTTLLVSSQASLAGKTSFCVDEPPLTEETLIASPSVHQQCHGAYTSTTGDLVGSETQPIDGHEETETQQVLLEGIDTWGMGDDEMDVVNADLEPESQFNVDIDLTLDEGTPSSGRGISCPVCNLTFDGLLAPEFERHVNECLDASCASDSRTTVASPSVASTSKPVPPPAPQSPGPNVASAPQEGTQATPLRSTSSIFGRLMSSHKENEAWKEASAAEDRNFRPTKGNGGRRKAPFYKVMTGMPIAVDAFRYGAIPGVAAYFLTHAHSDHYTNLSSNWKHGPIYCSEGTANLIVHMLSVDRQWVHPLPMDVPTVIPNTGGVQVTLIEANHCPGSCLFLFEGKQTIHAGDSSYKSHFIGSARVFRYLHCGDFRASPQHVLHPAVRGKKIDQVYLDTTYLDPRYCFPPQPLVISACAELARRIVAGQSLEDDDKGKGKLPKTMDGWFTVQDKGKQKASNNGGKTLVVVGTYSIGKERIVKAIAKALDSKIYCDNRKAAILRCQSDPELHDMLTSDPLDAIVHLVPLSVIASDKLKVYLERWKGSFSKILGFRPTGWTYSQPNGSDTLPAITSIISRSQSRGYTHANMNPTKGSSATLQVYGVPYSEHSSFFELTCFSLSFEWGRMIATVNVGSETSRGKMTKWVERWEAERKKRTLGDIVPHRAPDYW</sequence>
<reference evidence="9" key="1">
    <citation type="submission" date="2022-07" db="EMBL/GenBank/DDBJ databases">
        <title>Genome Sequence of Physisporinus lineatus.</title>
        <authorList>
            <person name="Buettner E."/>
        </authorList>
    </citation>
    <scope>NUCLEOTIDE SEQUENCE</scope>
    <source>
        <strain evidence="9">VT162</strain>
    </source>
</reference>
<comment type="caution">
    <text evidence="9">The sequence shown here is derived from an EMBL/GenBank/DDBJ whole genome shotgun (WGS) entry which is preliminary data.</text>
</comment>
<evidence type="ECO:0000256" key="2">
    <source>
        <dbReference type="ARBA" id="ARBA00010304"/>
    </source>
</evidence>
<dbReference type="PANTHER" id="PTHR23240">
    <property type="entry name" value="DNA CROSS-LINK REPAIR PROTEIN PSO2/SNM1-RELATED"/>
    <property type="match status" value="1"/>
</dbReference>
<keyword evidence="3" id="KW-0227">DNA damage</keyword>
<evidence type="ECO:0000259" key="8">
    <source>
        <dbReference type="Pfam" id="PF12706"/>
    </source>
</evidence>
<evidence type="ECO:0000313" key="10">
    <source>
        <dbReference type="Proteomes" id="UP001212997"/>
    </source>
</evidence>
<evidence type="ECO:0008006" key="11">
    <source>
        <dbReference type="Google" id="ProtNLM"/>
    </source>
</evidence>
<dbReference type="SUPFAM" id="SSF56281">
    <property type="entry name" value="Metallo-hydrolase/oxidoreductase"/>
    <property type="match status" value="1"/>
</dbReference>
<name>A0AAD5VAA0_9APHY</name>
<proteinExistence type="inferred from homology"/>
<dbReference type="AlphaFoldDB" id="A0AAD5VAA0"/>
<keyword evidence="5" id="KW-0539">Nucleus</keyword>
<dbReference type="InterPro" id="IPR011084">
    <property type="entry name" value="DRMBL"/>
</dbReference>
<protein>
    <recommendedName>
        <fullName evidence="11">DRMBL-domain-containing protein</fullName>
    </recommendedName>
</protein>
<dbReference type="Gene3D" id="3.40.50.12650">
    <property type="match status" value="1"/>
</dbReference>
<evidence type="ECO:0000259" key="7">
    <source>
        <dbReference type="Pfam" id="PF07522"/>
    </source>
</evidence>
<dbReference type="GO" id="GO:0003684">
    <property type="term" value="F:damaged DNA binding"/>
    <property type="evidence" value="ECO:0007669"/>
    <property type="project" value="TreeGrafter"/>
</dbReference>
<dbReference type="GO" id="GO:0006303">
    <property type="term" value="P:double-strand break repair via nonhomologous end joining"/>
    <property type="evidence" value="ECO:0007669"/>
    <property type="project" value="TreeGrafter"/>
</dbReference>
<feature type="compositionally biased region" description="Pro residues" evidence="6">
    <location>
        <begin position="295"/>
        <end position="304"/>
    </location>
</feature>
<keyword evidence="4" id="KW-0234">DNA repair</keyword>
<dbReference type="GO" id="GO:0036297">
    <property type="term" value="P:interstrand cross-link repair"/>
    <property type="evidence" value="ECO:0007669"/>
    <property type="project" value="TreeGrafter"/>
</dbReference>
<feature type="domain" description="DNA repair metallo-beta-lactamase" evidence="7">
    <location>
        <begin position="634"/>
        <end position="760"/>
    </location>
</feature>
<evidence type="ECO:0000256" key="6">
    <source>
        <dbReference type="SAM" id="MobiDB-lite"/>
    </source>
</evidence>
<feature type="region of interest" description="Disordered" evidence="6">
    <location>
        <begin position="78"/>
        <end position="116"/>
    </location>
</feature>
<dbReference type="Pfam" id="PF12706">
    <property type="entry name" value="Lactamase_B_2"/>
    <property type="match status" value="1"/>
</dbReference>
<dbReference type="FunFam" id="3.40.50.12650:FF:000007">
    <property type="entry name" value="DNA cross-link repair 1A protein, variant"/>
    <property type="match status" value="1"/>
</dbReference>
<feature type="region of interest" description="Disordered" evidence="6">
    <location>
        <begin position="286"/>
        <end position="323"/>
    </location>
</feature>
<dbReference type="InterPro" id="IPR036866">
    <property type="entry name" value="RibonucZ/Hydroxyglut_hydro"/>
</dbReference>
<evidence type="ECO:0000256" key="3">
    <source>
        <dbReference type="ARBA" id="ARBA00022763"/>
    </source>
</evidence>
<feature type="compositionally biased region" description="Basic and acidic residues" evidence="6">
    <location>
        <begin position="339"/>
        <end position="352"/>
    </location>
</feature>
<evidence type="ECO:0000256" key="1">
    <source>
        <dbReference type="ARBA" id="ARBA00004123"/>
    </source>
</evidence>
<evidence type="ECO:0000313" key="9">
    <source>
        <dbReference type="EMBL" id="KAJ3488638.1"/>
    </source>
</evidence>
<comment type="subcellular location">
    <subcellularLocation>
        <location evidence="1">Nucleus</location>
    </subcellularLocation>
</comment>
<dbReference type="Gene3D" id="3.60.15.10">
    <property type="entry name" value="Ribonuclease Z/Hydroxyacylglutathione hydrolase-like"/>
    <property type="match status" value="1"/>
</dbReference>
<keyword evidence="10" id="KW-1185">Reference proteome</keyword>
<feature type="region of interest" description="Disordered" evidence="6">
    <location>
        <begin position="1"/>
        <end position="52"/>
    </location>
</feature>
<feature type="region of interest" description="Disordered" evidence="6">
    <location>
        <begin position="339"/>
        <end position="361"/>
    </location>
</feature>
<comment type="similarity">
    <text evidence="2">Belongs to the DNA repair metallo-beta-lactamase (DRMBL) family.</text>
</comment>
<accession>A0AAD5VAA0</accession>